<proteinExistence type="predicted"/>
<evidence type="ECO:0000313" key="2">
    <source>
        <dbReference type="EMBL" id="KAJ8418959.1"/>
    </source>
</evidence>
<organism evidence="2 3">
    <name type="scientific">Aldrovandia affinis</name>
    <dbReference type="NCBI Taxonomy" id="143900"/>
    <lineage>
        <taxon>Eukaryota</taxon>
        <taxon>Metazoa</taxon>
        <taxon>Chordata</taxon>
        <taxon>Craniata</taxon>
        <taxon>Vertebrata</taxon>
        <taxon>Euteleostomi</taxon>
        <taxon>Actinopterygii</taxon>
        <taxon>Neopterygii</taxon>
        <taxon>Teleostei</taxon>
        <taxon>Notacanthiformes</taxon>
        <taxon>Halosauridae</taxon>
        <taxon>Aldrovandia</taxon>
    </lineage>
</organism>
<dbReference type="Proteomes" id="UP001221898">
    <property type="component" value="Unassembled WGS sequence"/>
</dbReference>
<accession>A0AAD7TDG6</accession>
<name>A0AAD7TDG6_9TELE</name>
<gene>
    <name evidence="2" type="ORF">AAFF_G00004580</name>
</gene>
<sequence>MAALLRHDGQDLVDAFPCVLGGHRVGPRAVVPGHDFRRLETDANRSQNQRLQVAKIRSKVLALPSHSEHTQAVAAWPEERRTGHELAGK</sequence>
<dbReference type="AlphaFoldDB" id="A0AAD7TDG6"/>
<comment type="caution">
    <text evidence="2">The sequence shown here is derived from an EMBL/GenBank/DDBJ whole genome shotgun (WGS) entry which is preliminary data.</text>
</comment>
<keyword evidence="3" id="KW-1185">Reference proteome</keyword>
<feature type="compositionally biased region" description="Basic and acidic residues" evidence="1">
    <location>
        <begin position="77"/>
        <end position="89"/>
    </location>
</feature>
<protein>
    <submittedName>
        <fullName evidence="2">Uncharacterized protein</fullName>
    </submittedName>
</protein>
<evidence type="ECO:0000313" key="3">
    <source>
        <dbReference type="Proteomes" id="UP001221898"/>
    </source>
</evidence>
<feature type="region of interest" description="Disordered" evidence="1">
    <location>
        <begin position="67"/>
        <end position="89"/>
    </location>
</feature>
<reference evidence="2" key="1">
    <citation type="journal article" date="2023" name="Science">
        <title>Genome structures resolve the early diversification of teleost fishes.</title>
        <authorList>
            <person name="Parey E."/>
            <person name="Louis A."/>
            <person name="Montfort J."/>
            <person name="Bouchez O."/>
            <person name="Roques C."/>
            <person name="Iampietro C."/>
            <person name="Lluch J."/>
            <person name="Castinel A."/>
            <person name="Donnadieu C."/>
            <person name="Desvignes T."/>
            <person name="Floi Bucao C."/>
            <person name="Jouanno E."/>
            <person name="Wen M."/>
            <person name="Mejri S."/>
            <person name="Dirks R."/>
            <person name="Jansen H."/>
            <person name="Henkel C."/>
            <person name="Chen W.J."/>
            <person name="Zahm M."/>
            <person name="Cabau C."/>
            <person name="Klopp C."/>
            <person name="Thompson A.W."/>
            <person name="Robinson-Rechavi M."/>
            <person name="Braasch I."/>
            <person name="Lecointre G."/>
            <person name="Bobe J."/>
            <person name="Postlethwait J.H."/>
            <person name="Berthelot C."/>
            <person name="Roest Crollius H."/>
            <person name="Guiguen Y."/>
        </authorList>
    </citation>
    <scope>NUCLEOTIDE SEQUENCE</scope>
    <source>
        <strain evidence="2">NC1722</strain>
    </source>
</reference>
<dbReference type="EMBL" id="JAINUG010000001">
    <property type="protein sequence ID" value="KAJ8418959.1"/>
    <property type="molecule type" value="Genomic_DNA"/>
</dbReference>
<evidence type="ECO:0000256" key="1">
    <source>
        <dbReference type="SAM" id="MobiDB-lite"/>
    </source>
</evidence>